<keyword evidence="1" id="KW-1133">Transmembrane helix</keyword>
<dbReference type="EMBL" id="CAJFDI010000004">
    <property type="protein sequence ID" value="CAD5224253.1"/>
    <property type="molecule type" value="Genomic_DNA"/>
</dbReference>
<dbReference type="Proteomes" id="UP000095284">
    <property type="component" value="Unplaced"/>
</dbReference>
<dbReference type="Proteomes" id="UP000582659">
    <property type="component" value="Unassembled WGS sequence"/>
</dbReference>
<dbReference type="AlphaFoldDB" id="A0A1I7SBU4"/>
<keyword evidence="1" id="KW-0472">Membrane</keyword>
<proteinExistence type="predicted"/>
<sequence length="226" mass="25585">MKPIAFNAHYIRVGYQGRSTAIARVVMVDENLKLVHDIYIRPEENIFEVQSFEDDRIMRKVKNGLNPPQAADLIAQHLKNHLVVGQEVLQTLEDLGIVSVSESRIRDLRKYPKINLLYPAGSMLNNDATIQRMAREILGVTYEPGCDRLVEDATNMMRIYNLAADGWESQIRSEQSIFSSWAPNFSQGQQERSSDFSWGALFAGAAALGVSMLAARYAPNQRRNRE</sequence>
<dbReference type="WBParaSite" id="BXY_1049300.1">
    <property type="protein sequence ID" value="BXY_1049300.1"/>
    <property type="gene ID" value="BXY_1049300"/>
</dbReference>
<protein>
    <submittedName>
        <fullName evidence="2">(pine wood nematode) hypothetical protein</fullName>
    </submittedName>
</protein>
<keyword evidence="4" id="KW-1185">Reference proteome</keyword>
<dbReference type="Gene3D" id="3.30.420.10">
    <property type="entry name" value="Ribonuclease H-like superfamily/Ribonuclease H"/>
    <property type="match status" value="1"/>
</dbReference>
<reference evidence="2" key="2">
    <citation type="submission" date="2020-09" db="EMBL/GenBank/DDBJ databases">
        <authorList>
            <person name="Kikuchi T."/>
        </authorList>
    </citation>
    <scope>NUCLEOTIDE SEQUENCE</scope>
    <source>
        <strain evidence="2">Ka4C1</strain>
    </source>
</reference>
<evidence type="ECO:0000313" key="2">
    <source>
        <dbReference type="EMBL" id="CAD5224253.1"/>
    </source>
</evidence>
<dbReference type="EMBL" id="CAJFCV020000004">
    <property type="protein sequence ID" value="CAG9113014.1"/>
    <property type="molecule type" value="Genomic_DNA"/>
</dbReference>
<evidence type="ECO:0000313" key="3">
    <source>
        <dbReference type="Proteomes" id="UP000095284"/>
    </source>
</evidence>
<dbReference type="SMR" id="A0A1I7SBU4"/>
<evidence type="ECO:0000313" key="4">
    <source>
        <dbReference type="Proteomes" id="UP000659654"/>
    </source>
</evidence>
<dbReference type="InterPro" id="IPR036397">
    <property type="entry name" value="RNaseH_sf"/>
</dbReference>
<dbReference type="eggNOG" id="KOG2249">
    <property type="taxonomic scope" value="Eukaryota"/>
</dbReference>
<dbReference type="GO" id="GO:0003676">
    <property type="term" value="F:nucleic acid binding"/>
    <property type="evidence" value="ECO:0007669"/>
    <property type="project" value="InterPro"/>
</dbReference>
<dbReference type="OrthoDB" id="8191639at2759"/>
<accession>A0A1I7SBU4</accession>
<evidence type="ECO:0000313" key="5">
    <source>
        <dbReference type="WBParaSite" id="BXY_1049300.1"/>
    </source>
</evidence>
<feature type="transmembrane region" description="Helical" evidence="1">
    <location>
        <begin position="196"/>
        <end position="215"/>
    </location>
</feature>
<evidence type="ECO:0000256" key="1">
    <source>
        <dbReference type="SAM" id="Phobius"/>
    </source>
</evidence>
<gene>
    <name evidence="2" type="ORF">BXYJ_LOCUS7951</name>
</gene>
<dbReference type="Proteomes" id="UP000659654">
    <property type="component" value="Unassembled WGS sequence"/>
</dbReference>
<reference evidence="5" key="1">
    <citation type="submission" date="2016-11" db="UniProtKB">
        <authorList>
            <consortium name="WormBaseParasite"/>
        </authorList>
    </citation>
    <scope>IDENTIFICATION</scope>
</reference>
<keyword evidence="1" id="KW-0812">Transmembrane</keyword>
<organism evidence="3 5">
    <name type="scientific">Bursaphelenchus xylophilus</name>
    <name type="common">Pinewood nematode worm</name>
    <name type="synonym">Aphelenchoides xylophilus</name>
    <dbReference type="NCBI Taxonomy" id="6326"/>
    <lineage>
        <taxon>Eukaryota</taxon>
        <taxon>Metazoa</taxon>
        <taxon>Ecdysozoa</taxon>
        <taxon>Nematoda</taxon>
        <taxon>Chromadorea</taxon>
        <taxon>Rhabditida</taxon>
        <taxon>Tylenchina</taxon>
        <taxon>Tylenchomorpha</taxon>
        <taxon>Aphelenchoidea</taxon>
        <taxon>Aphelenchoididae</taxon>
        <taxon>Bursaphelenchus</taxon>
    </lineage>
</organism>
<name>A0A1I7SBU4_BURXY</name>